<dbReference type="Proteomes" id="UP000430404">
    <property type="component" value="Unassembled WGS sequence"/>
</dbReference>
<protein>
    <submittedName>
        <fullName evidence="1">Uncharacterized protein</fullName>
    </submittedName>
</protein>
<name>A0A653K222_9GAMM</name>
<dbReference type="EMBL" id="CABWKZ010000010">
    <property type="protein sequence ID" value="VXA54710.1"/>
    <property type="molecule type" value="Genomic_DNA"/>
</dbReference>
<gene>
    <name evidence="1" type="ORF">ACI8B_180180</name>
</gene>
<proteinExistence type="predicted"/>
<sequence length="38" mass="4224">MSAGCRDPVLTSSEETMLTHEELENLPEEIKFSLGEIS</sequence>
<organism evidence="1 2">
    <name type="scientific">Acinetobacter proteolyticus</name>
    <dbReference type="NCBI Taxonomy" id="1776741"/>
    <lineage>
        <taxon>Bacteria</taxon>
        <taxon>Pseudomonadati</taxon>
        <taxon>Pseudomonadota</taxon>
        <taxon>Gammaproteobacteria</taxon>
        <taxon>Moraxellales</taxon>
        <taxon>Moraxellaceae</taxon>
        <taxon>Acinetobacter</taxon>
    </lineage>
</organism>
<accession>A0A653K222</accession>
<evidence type="ECO:0000313" key="1">
    <source>
        <dbReference type="EMBL" id="VXA54710.1"/>
    </source>
</evidence>
<reference evidence="1 2" key="1">
    <citation type="submission" date="2019-10" db="EMBL/GenBank/DDBJ databases">
        <authorList>
            <person name="Karimi E."/>
        </authorList>
    </citation>
    <scope>NUCLEOTIDE SEQUENCE [LARGE SCALE GENOMIC DNA]</scope>
    <source>
        <strain evidence="1">Acinetobacter sp. 8BE</strain>
    </source>
</reference>
<evidence type="ECO:0000313" key="2">
    <source>
        <dbReference type="Proteomes" id="UP000430404"/>
    </source>
</evidence>
<dbReference type="AlphaFoldDB" id="A0A653K222"/>